<dbReference type="Pfam" id="PF15956">
    <property type="entry name" value="DUF4760"/>
    <property type="match status" value="1"/>
</dbReference>
<protein>
    <recommendedName>
        <fullName evidence="4">DUF4760 domain-containing protein</fullName>
    </recommendedName>
</protein>
<comment type="caution">
    <text evidence="2">The sequence shown here is derived from an EMBL/GenBank/DDBJ whole genome shotgun (WGS) entry which is preliminary data.</text>
</comment>
<feature type="transmembrane region" description="Helical" evidence="1">
    <location>
        <begin position="12"/>
        <end position="32"/>
    </location>
</feature>
<keyword evidence="1" id="KW-1133">Transmembrane helix</keyword>
<dbReference type="InterPro" id="IPR031876">
    <property type="entry name" value="DUF4760"/>
</dbReference>
<dbReference type="EMBL" id="MIQH01000354">
    <property type="protein sequence ID" value="OIR25312.1"/>
    <property type="molecule type" value="Genomic_DNA"/>
</dbReference>
<dbReference type="Proteomes" id="UP000182798">
    <property type="component" value="Unassembled WGS sequence"/>
</dbReference>
<keyword evidence="1" id="KW-0472">Membrane</keyword>
<accession>A0A1J5TWV1</accession>
<evidence type="ECO:0000313" key="3">
    <source>
        <dbReference type="Proteomes" id="UP000182798"/>
    </source>
</evidence>
<dbReference type="RefSeq" id="WP_071563639.1">
    <property type="nucleotide sequence ID" value="NZ_FQNS01000129.1"/>
</dbReference>
<proteinExistence type="predicted"/>
<dbReference type="OrthoDB" id="9902605at2"/>
<organism evidence="2 3">
    <name type="scientific">Bathymodiolus thermophilus thioautotrophic gill symbiont</name>
    <dbReference type="NCBI Taxonomy" id="2360"/>
    <lineage>
        <taxon>Bacteria</taxon>
        <taxon>Pseudomonadati</taxon>
        <taxon>Pseudomonadota</taxon>
        <taxon>Gammaproteobacteria</taxon>
        <taxon>sulfur-oxidizing symbionts</taxon>
    </lineage>
</organism>
<dbReference type="AlphaFoldDB" id="A0A1J5TWV1"/>
<name>A0A1J5TWV1_9GAMM</name>
<evidence type="ECO:0000256" key="1">
    <source>
        <dbReference type="SAM" id="Phobius"/>
    </source>
</evidence>
<evidence type="ECO:0000313" key="2">
    <source>
        <dbReference type="EMBL" id="OIR25312.1"/>
    </source>
</evidence>
<reference evidence="3" key="1">
    <citation type="submission" date="2016-09" db="EMBL/GenBank/DDBJ databases">
        <title>Genome Sequence of Bathymodiolus thermophilus sulfur-oxidizing gill endosymbiont.</title>
        <authorList>
            <person name="Ponnudurai R."/>
            <person name="Kleiner M."/>
            <person name="Sayavedra L."/>
            <person name="Thuermer A."/>
            <person name="Felbeck H."/>
            <person name="Schlueter R."/>
            <person name="Schweder T."/>
            <person name="Markert S."/>
        </authorList>
    </citation>
    <scope>NUCLEOTIDE SEQUENCE [LARGE SCALE GENOMIC DNA]</scope>
    <source>
        <strain evidence="3">BAT/CrabSpa'14</strain>
    </source>
</reference>
<sequence length="178" mass="21055">MDINAIQNFFYSGASTSVAGFLIIAVSVVAIYSQRKTARQKASLEFLDKLSSNRRLIKSAKFLRDYHFDNNKSVTLIATSKEYKNLQDQIDPILNYFESISIGVRIGIYDRRTMCLSRKQQIIHTFEYSKPYIEKIREQLKNHCLFENLEWFSACISKPWHYRIFCKITQFFRCHKKK</sequence>
<keyword evidence="1" id="KW-0812">Transmembrane</keyword>
<gene>
    <name evidence="2" type="ORF">BGC33_13160</name>
</gene>
<evidence type="ECO:0008006" key="4">
    <source>
        <dbReference type="Google" id="ProtNLM"/>
    </source>
</evidence>